<feature type="compositionally biased region" description="Low complexity" evidence="1">
    <location>
        <begin position="1"/>
        <end position="26"/>
    </location>
</feature>
<organism evidence="2 3">
    <name type="scientific">Paraburkholderia phytofirmans OLGA172</name>
    <dbReference type="NCBI Taxonomy" id="1417228"/>
    <lineage>
        <taxon>Bacteria</taxon>
        <taxon>Pseudomonadati</taxon>
        <taxon>Pseudomonadota</taxon>
        <taxon>Betaproteobacteria</taxon>
        <taxon>Burkholderiales</taxon>
        <taxon>Burkholderiaceae</taxon>
        <taxon>Paraburkholderia</taxon>
    </lineage>
</organism>
<keyword evidence="3" id="KW-1185">Reference proteome</keyword>
<evidence type="ECO:0000256" key="1">
    <source>
        <dbReference type="SAM" id="MobiDB-lite"/>
    </source>
</evidence>
<proteinExistence type="predicted"/>
<feature type="region of interest" description="Disordered" evidence="1">
    <location>
        <begin position="1"/>
        <end position="38"/>
    </location>
</feature>
<reference evidence="2 3" key="1">
    <citation type="journal article" date="2016" name="Gene">
        <title>PacBio SMRT assembly of a complex multi-replicon genome reveals chlorocatechol degradative operon in a region of genome plasticity.</title>
        <authorList>
            <person name="Ricker N."/>
            <person name="Shen S.Y."/>
            <person name="Goordial J."/>
            <person name="Jin S."/>
            <person name="Fulthorpe R.R."/>
        </authorList>
    </citation>
    <scope>NUCLEOTIDE SEQUENCE [LARGE SCALE GENOMIC DNA]</scope>
    <source>
        <strain evidence="2 3">OLGA172</strain>
    </source>
</reference>
<dbReference type="Proteomes" id="UP000076852">
    <property type="component" value="Chromosome 1"/>
</dbReference>
<dbReference type="KEGG" id="buz:AYM40_06055"/>
<dbReference type="AlphaFoldDB" id="A0A160FP59"/>
<gene>
    <name evidence="2" type="ORF">AYM40_06055</name>
</gene>
<dbReference type="STRING" id="1804984.AYM40_06055"/>
<sequence length="84" mass="9254">MANSDNLLASSNSNPSDLSSSQNASAAPPPQVWKTRAQVHQELIEARRAGTIPTTEADYPPSQRTIEANRAHHQVLERYWASND</sequence>
<dbReference type="Pfam" id="PF13663">
    <property type="entry name" value="DUF4148"/>
    <property type="match status" value="1"/>
</dbReference>
<protein>
    <recommendedName>
        <fullName evidence="4">DUF4148 domain-containing protein</fullName>
    </recommendedName>
</protein>
<evidence type="ECO:0008006" key="4">
    <source>
        <dbReference type="Google" id="ProtNLM"/>
    </source>
</evidence>
<evidence type="ECO:0000313" key="3">
    <source>
        <dbReference type="Proteomes" id="UP000076852"/>
    </source>
</evidence>
<dbReference type="EMBL" id="CP014578">
    <property type="protein sequence ID" value="ANB74570.1"/>
    <property type="molecule type" value="Genomic_DNA"/>
</dbReference>
<dbReference type="InterPro" id="IPR025421">
    <property type="entry name" value="DUF4148"/>
</dbReference>
<name>A0A160FP59_9BURK</name>
<evidence type="ECO:0000313" key="2">
    <source>
        <dbReference type="EMBL" id="ANB74570.1"/>
    </source>
</evidence>
<accession>A0A160FP59</accession>